<dbReference type="NCBIfam" id="TIGR01509">
    <property type="entry name" value="HAD-SF-IA-v3"/>
    <property type="match status" value="1"/>
</dbReference>
<proteinExistence type="predicted"/>
<dbReference type="PANTHER" id="PTHR43481:SF4">
    <property type="entry name" value="GLYCEROL-1-PHOSPHATE PHOSPHOHYDROLASE 1-RELATED"/>
    <property type="match status" value="1"/>
</dbReference>
<name>A0A8J3WGP4_PLARO</name>
<keyword evidence="2" id="KW-0378">Hydrolase</keyword>
<evidence type="ECO:0000313" key="3">
    <source>
        <dbReference type="Proteomes" id="UP000655044"/>
    </source>
</evidence>
<accession>A0A8J3WGP4</accession>
<dbReference type="PRINTS" id="PR00413">
    <property type="entry name" value="HADHALOGNASE"/>
</dbReference>
<dbReference type="InterPro" id="IPR023214">
    <property type="entry name" value="HAD_sf"/>
</dbReference>
<dbReference type="AlphaFoldDB" id="A0A8J3WGP4"/>
<gene>
    <name evidence="2" type="ORF">Pro02_54690</name>
</gene>
<reference evidence="2" key="1">
    <citation type="submission" date="2021-01" db="EMBL/GenBank/DDBJ databases">
        <title>Whole genome shotgun sequence of Planobispora rosea NBRC 15558.</title>
        <authorList>
            <person name="Komaki H."/>
            <person name="Tamura T."/>
        </authorList>
    </citation>
    <scope>NUCLEOTIDE SEQUENCE</scope>
    <source>
        <strain evidence="2">NBRC 15558</strain>
    </source>
</reference>
<protein>
    <submittedName>
        <fullName evidence="2">Hydrolase</fullName>
    </submittedName>
</protein>
<dbReference type="InterPro" id="IPR051806">
    <property type="entry name" value="HAD-like_SPP"/>
</dbReference>
<dbReference type="InterPro" id="IPR023198">
    <property type="entry name" value="PGP-like_dom2"/>
</dbReference>
<evidence type="ECO:0000256" key="1">
    <source>
        <dbReference type="SAM" id="MobiDB-lite"/>
    </source>
</evidence>
<dbReference type="SFLD" id="SFLDS00003">
    <property type="entry name" value="Haloacid_Dehalogenase"/>
    <property type="match status" value="1"/>
</dbReference>
<dbReference type="InterPro" id="IPR036412">
    <property type="entry name" value="HAD-like_sf"/>
</dbReference>
<organism evidence="2 3">
    <name type="scientific">Planobispora rosea</name>
    <dbReference type="NCBI Taxonomy" id="35762"/>
    <lineage>
        <taxon>Bacteria</taxon>
        <taxon>Bacillati</taxon>
        <taxon>Actinomycetota</taxon>
        <taxon>Actinomycetes</taxon>
        <taxon>Streptosporangiales</taxon>
        <taxon>Streptosporangiaceae</taxon>
        <taxon>Planobispora</taxon>
    </lineage>
</organism>
<dbReference type="Pfam" id="PF00702">
    <property type="entry name" value="Hydrolase"/>
    <property type="match status" value="1"/>
</dbReference>
<dbReference type="Gene3D" id="1.10.150.240">
    <property type="entry name" value="Putative phosphatase, domain 2"/>
    <property type="match status" value="1"/>
</dbReference>
<dbReference type="EMBL" id="BOOI01000054">
    <property type="protein sequence ID" value="GIH87061.1"/>
    <property type="molecule type" value="Genomic_DNA"/>
</dbReference>
<feature type="region of interest" description="Disordered" evidence="1">
    <location>
        <begin position="60"/>
        <end position="97"/>
    </location>
</feature>
<dbReference type="InterPro" id="IPR006439">
    <property type="entry name" value="HAD-SF_hydro_IA"/>
</dbReference>
<dbReference type="GO" id="GO:0050308">
    <property type="term" value="F:sugar-phosphatase activity"/>
    <property type="evidence" value="ECO:0007669"/>
    <property type="project" value="TreeGrafter"/>
</dbReference>
<dbReference type="SFLD" id="SFLDG01135">
    <property type="entry name" value="C1.5.6:_HAD__Beta-PGM__Phospha"/>
    <property type="match status" value="1"/>
</dbReference>
<dbReference type="RefSeq" id="WP_229803592.1">
    <property type="nucleotide sequence ID" value="NZ_BMQP01000035.1"/>
</dbReference>
<dbReference type="PANTHER" id="PTHR43481">
    <property type="entry name" value="FRUCTOSE-1-PHOSPHATE PHOSPHATASE"/>
    <property type="match status" value="1"/>
</dbReference>
<dbReference type="SFLD" id="SFLDG01129">
    <property type="entry name" value="C1.5:_HAD__Beta-PGM__Phosphata"/>
    <property type="match status" value="1"/>
</dbReference>
<feature type="compositionally biased region" description="Basic and acidic residues" evidence="1">
    <location>
        <begin position="74"/>
        <end position="86"/>
    </location>
</feature>
<evidence type="ECO:0000313" key="2">
    <source>
        <dbReference type="EMBL" id="GIH87061.1"/>
    </source>
</evidence>
<keyword evidence="3" id="KW-1185">Reference proteome</keyword>
<dbReference type="Gene3D" id="3.40.50.1000">
    <property type="entry name" value="HAD superfamily/HAD-like"/>
    <property type="match status" value="2"/>
</dbReference>
<sequence length="264" mass="27048">MSLRAVLFDMDGTLVDTEELWWEACAAVAGELGVELTGTDGEAVLGRPVEHTAAHLVRRARSGHGRGPGTPAVDRAETVEKTREAGTAETAETTEPAERVETVAARLTDAFAERVAAGVTPLPGALRLLDGLGAAGVPIALVSASPRRIVDIVLRTVGAGRFRLVVAAEDAGRAKPAPDPYLRAAAGLGVEPGDCVAVEDSPTGIAAARTAGCRVVAVSSHRPGTAQSLPAGPGAAPYDVAMTVESLEQVDLSTLRLLAAGRSR</sequence>
<comment type="caution">
    <text evidence="2">The sequence shown here is derived from an EMBL/GenBank/DDBJ whole genome shotgun (WGS) entry which is preliminary data.</text>
</comment>
<dbReference type="Proteomes" id="UP000655044">
    <property type="component" value="Unassembled WGS sequence"/>
</dbReference>
<dbReference type="CDD" id="cd07505">
    <property type="entry name" value="HAD_BPGM-like"/>
    <property type="match status" value="1"/>
</dbReference>
<dbReference type="SUPFAM" id="SSF56784">
    <property type="entry name" value="HAD-like"/>
    <property type="match status" value="1"/>
</dbReference>